<dbReference type="EMBL" id="AVOT02015757">
    <property type="protein sequence ID" value="MBW0500337.1"/>
    <property type="molecule type" value="Genomic_DNA"/>
</dbReference>
<protein>
    <submittedName>
        <fullName evidence="2">Uncharacterized protein</fullName>
    </submittedName>
</protein>
<reference evidence="2" key="1">
    <citation type="submission" date="2021-03" db="EMBL/GenBank/DDBJ databases">
        <title>Draft genome sequence of rust myrtle Austropuccinia psidii MF-1, a brazilian biotype.</title>
        <authorList>
            <person name="Quecine M.C."/>
            <person name="Pachon D.M.R."/>
            <person name="Bonatelli M.L."/>
            <person name="Correr F.H."/>
            <person name="Franceschini L.M."/>
            <person name="Leite T.F."/>
            <person name="Margarido G.R.A."/>
            <person name="Almeida C.A."/>
            <person name="Ferrarezi J.A."/>
            <person name="Labate C.A."/>
        </authorList>
    </citation>
    <scope>NUCLEOTIDE SEQUENCE</scope>
    <source>
        <strain evidence="2">MF-1</strain>
    </source>
</reference>
<accession>A0A9Q3HDH7</accession>
<comment type="caution">
    <text evidence="2">The sequence shown here is derived from an EMBL/GenBank/DDBJ whole genome shotgun (WGS) entry which is preliminary data.</text>
</comment>
<evidence type="ECO:0000313" key="3">
    <source>
        <dbReference type="Proteomes" id="UP000765509"/>
    </source>
</evidence>
<feature type="compositionally biased region" description="Basic and acidic residues" evidence="1">
    <location>
        <begin position="76"/>
        <end position="88"/>
    </location>
</feature>
<organism evidence="2 3">
    <name type="scientific">Austropuccinia psidii MF-1</name>
    <dbReference type="NCBI Taxonomy" id="1389203"/>
    <lineage>
        <taxon>Eukaryota</taxon>
        <taxon>Fungi</taxon>
        <taxon>Dikarya</taxon>
        <taxon>Basidiomycota</taxon>
        <taxon>Pucciniomycotina</taxon>
        <taxon>Pucciniomycetes</taxon>
        <taxon>Pucciniales</taxon>
        <taxon>Sphaerophragmiaceae</taxon>
        <taxon>Austropuccinia</taxon>
    </lineage>
</organism>
<feature type="region of interest" description="Disordered" evidence="1">
    <location>
        <begin position="113"/>
        <end position="173"/>
    </location>
</feature>
<dbReference type="AlphaFoldDB" id="A0A9Q3HDH7"/>
<keyword evidence="3" id="KW-1185">Reference proteome</keyword>
<feature type="compositionally biased region" description="Polar residues" evidence="1">
    <location>
        <begin position="134"/>
        <end position="162"/>
    </location>
</feature>
<sequence length="796" mass="91532">MKERKQNKEIKESQETSQTLRKSQRIQSRLNQQPINLSSCNSTKTLRSNPSHTQNQNQNQRKSNPKSNPINITSDHYSHKDKDKIKDNDNDDDPLSDLTSACDLDDLKVLNDVLPNHSKSKRSNSRKSLKPSSAASNNQTIIKSFKNQNQTLSNNHQFKISTPPSLNNFSSPKFNSNSKSFEKFSLDQILLDHRKRTKHQSLDLKRKHDQINQVDLENLPNHLNETIKVTDDLLQNFKNLTKKKSNQKSKSKIESCLDSNLNLNDKALFDLADQDLSFSTHDVKTLSLDNYPNQSNLLNLLMNDVTSNQSINLTRDAQLRQIFDQSSQNLDPADLLPIRPINLQKVYQDIGGIFESEEEVLNLVKELVDNLEFSFNQPWTLSIDLLCELPSSLTDKKLMTESTSSTQEVIFKILFQPIFQPNYPLQLGERCLYLIESIARQFSLVGSNQLSQVWKNMLELALISLGVFNQIVLENQDDVMKDQSKVYKIAQSDAIDRINLIVRLVGILSSTHCIDLHCSAWFFAIALRLGLEPSSSTLRQEIKNVVGKILKRSNSSEYLNSLMKQFIILARSLETWSNKLELLRFLPLESQFTKWAALGILDLSSAWPIEYTNSDVLLTEAVDWMAHVSNQYAAPPPTRELYNTIKELSKRPYQHHDFNEKEEKGSIRRPFRSPFKDFEEIPDLQFDHLIEIFQISLIGIWDYLVDPKKRDELINHQDGKPKLVGNVWIKLIQQSLEELDNSIKNSLKSQQSAHRVKVKNTICRFSIVLSFLNQTAISKIKRIGQTKLDNFFKKTQ</sequence>
<name>A0A9Q3HDH7_9BASI</name>
<dbReference type="OrthoDB" id="2502962at2759"/>
<proteinExistence type="predicted"/>
<feature type="compositionally biased region" description="Basic residues" evidence="1">
    <location>
        <begin position="118"/>
        <end position="129"/>
    </location>
</feature>
<feature type="compositionally biased region" description="Basic and acidic residues" evidence="1">
    <location>
        <begin position="1"/>
        <end position="14"/>
    </location>
</feature>
<gene>
    <name evidence="2" type="ORF">O181_040052</name>
</gene>
<feature type="compositionally biased region" description="Low complexity" evidence="1">
    <location>
        <begin position="163"/>
        <end position="173"/>
    </location>
</feature>
<evidence type="ECO:0000313" key="2">
    <source>
        <dbReference type="EMBL" id="MBW0500337.1"/>
    </source>
</evidence>
<feature type="region of interest" description="Disordered" evidence="1">
    <location>
        <begin position="1"/>
        <end position="93"/>
    </location>
</feature>
<feature type="compositionally biased region" description="Polar residues" evidence="1">
    <location>
        <begin position="15"/>
        <end position="75"/>
    </location>
</feature>
<evidence type="ECO:0000256" key="1">
    <source>
        <dbReference type="SAM" id="MobiDB-lite"/>
    </source>
</evidence>
<dbReference type="Proteomes" id="UP000765509">
    <property type="component" value="Unassembled WGS sequence"/>
</dbReference>